<dbReference type="Proteomes" id="UP000016924">
    <property type="component" value="Unassembled WGS sequence"/>
</dbReference>
<reference evidence="3" key="1">
    <citation type="submission" date="2012-06" db="EMBL/GenBank/DDBJ databases">
        <title>The genome sequence of Coniosporium apollinis CBS 100218.</title>
        <authorList>
            <consortium name="The Broad Institute Genome Sequencing Platform"/>
            <person name="Cuomo C."/>
            <person name="Gorbushina A."/>
            <person name="Noack S."/>
            <person name="Walker B."/>
            <person name="Young S.K."/>
            <person name="Zeng Q."/>
            <person name="Gargeya S."/>
            <person name="Fitzgerald M."/>
            <person name="Haas B."/>
            <person name="Abouelleil A."/>
            <person name="Alvarado L."/>
            <person name="Arachchi H.M."/>
            <person name="Berlin A.M."/>
            <person name="Chapman S.B."/>
            <person name="Goldberg J."/>
            <person name="Griggs A."/>
            <person name="Gujja S."/>
            <person name="Hansen M."/>
            <person name="Howarth C."/>
            <person name="Imamovic A."/>
            <person name="Larimer J."/>
            <person name="McCowan C."/>
            <person name="Montmayeur A."/>
            <person name="Murphy C."/>
            <person name="Neiman D."/>
            <person name="Pearson M."/>
            <person name="Priest M."/>
            <person name="Roberts A."/>
            <person name="Saif S."/>
            <person name="Shea T."/>
            <person name="Sisk P."/>
            <person name="Sykes S."/>
            <person name="Wortman J."/>
            <person name="Nusbaum C."/>
            <person name="Birren B."/>
        </authorList>
    </citation>
    <scope>NUCLEOTIDE SEQUENCE [LARGE SCALE GENOMIC DNA]</scope>
    <source>
        <strain evidence="3">CBS 100218</strain>
    </source>
</reference>
<feature type="compositionally biased region" description="Basic and acidic residues" evidence="1">
    <location>
        <begin position="89"/>
        <end position="114"/>
    </location>
</feature>
<dbReference type="EMBL" id="JH767600">
    <property type="protein sequence ID" value="EON68716.1"/>
    <property type="molecule type" value="Genomic_DNA"/>
</dbReference>
<keyword evidence="3" id="KW-1185">Reference proteome</keyword>
<dbReference type="GeneID" id="19905285"/>
<evidence type="ECO:0000313" key="2">
    <source>
        <dbReference type="EMBL" id="EON68716.1"/>
    </source>
</evidence>
<name>R7Z472_CONA1</name>
<dbReference type="AlphaFoldDB" id="R7Z472"/>
<feature type="compositionally biased region" description="Basic and acidic residues" evidence="1">
    <location>
        <begin position="126"/>
        <end position="148"/>
    </location>
</feature>
<feature type="region of interest" description="Disordered" evidence="1">
    <location>
        <begin position="89"/>
        <end position="148"/>
    </location>
</feature>
<protein>
    <submittedName>
        <fullName evidence="2">Uncharacterized protein</fullName>
    </submittedName>
</protein>
<accession>R7Z472</accession>
<sequence length="215" mass="24027">MPDASPSNEPNDSGPDAAAQAQNPITSALAQRARADAELKKVMETVAQGKGTAEVASALKRLAKEVIGVIDKEARESDLRDCEAAIRERENAVRERETAARERETAAGERESTAADRQSTGTGSSHRVDRPVRPRGGSERFPDRRTERRRGRDLEERLWDIGETAAALAIQARRLWGNLRHVDGREWERRLEIMEHNAHLLLEETSHARDALRGW</sequence>
<gene>
    <name evidence="2" type="ORF">W97_07974</name>
</gene>
<feature type="compositionally biased region" description="Polar residues" evidence="1">
    <location>
        <begin position="1"/>
        <end position="11"/>
    </location>
</feature>
<feature type="compositionally biased region" description="Polar residues" evidence="1">
    <location>
        <begin position="116"/>
        <end position="125"/>
    </location>
</feature>
<organism evidence="2 3">
    <name type="scientific">Coniosporium apollinis (strain CBS 100218)</name>
    <name type="common">Rock-inhabiting black yeast</name>
    <dbReference type="NCBI Taxonomy" id="1168221"/>
    <lineage>
        <taxon>Eukaryota</taxon>
        <taxon>Fungi</taxon>
        <taxon>Dikarya</taxon>
        <taxon>Ascomycota</taxon>
        <taxon>Pezizomycotina</taxon>
        <taxon>Dothideomycetes</taxon>
        <taxon>Dothideomycetes incertae sedis</taxon>
        <taxon>Coniosporium</taxon>
    </lineage>
</organism>
<feature type="region of interest" description="Disordered" evidence="1">
    <location>
        <begin position="1"/>
        <end position="32"/>
    </location>
</feature>
<evidence type="ECO:0000313" key="3">
    <source>
        <dbReference type="Proteomes" id="UP000016924"/>
    </source>
</evidence>
<dbReference type="RefSeq" id="XP_007784033.1">
    <property type="nucleotide sequence ID" value="XM_007785843.1"/>
</dbReference>
<dbReference type="HOGENOM" id="CLU_1283188_0_0_1"/>
<evidence type="ECO:0000256" key="1">
    <source>
        <dbReference type="SAM" id="MobiDB-lite"/>
    </source>
</evidence>
<proteinExistence type="predicted"/>
<dbReference type="OrthoDB" id="10519093at2759"/>
<feature type="compositionally biased region" description="Polar residues" evidence="1">
    <location>
        <begin position="20"/>
        <end position="29"/>
    </location>
</feature>